<feature type="region of interest" description="Disordered" evidence="1">
    <location>
        <begin position="174"/>
        <end position="198"/>
    </location>
</feature>
<dbReference type="PROSITE" id="PS51462">
    <property type="entry name" value="NUDIX"/>
    <property type="match status" value="1"/>
</dbReference>
<feature type="domain" description="Nudix hydrolase" evidence="2">
    <location>
        <begin position="35"/>
        <end position="162"/>
    </location>
</feature>
<dbReference type="Gene3D" id="2.20.70.10">
    <property type="match status" value="1"/>
</dbReference>
<evidence type="ECO:0000256" key="1">
    <source>
        <dbReference type="SAM" id="MobiDB-lite"/>
    </source>
</evidence>
<dbReference type="AlphaFoldDB" id="A0A1M5RMQ1"/>
<dbReference type="Proteomes" id="UP000199758">
    <property type="component" value="Unassembled WGS sequence"/>
</dbReference>
<dbReference type="InterPro" id="IPR000086">
    <property type="entry name" value="NUDIX_hydrolase_dom"/>
</dbReference>
<protein>
    <submittedName>
        <fullName evidence="3">ADP-ribose pyrophosphatase YjhB, NUDIX family</fullName>
    </submittedName>
</protein>
<evidence type="ECO:0000313" key="4">
    <source>
        <dbReference type="Proteomes" id="UP000199758"/>
    </source>
</evidence>
<feature type="compositionally biased region" description="Polar residues" evidence="1">
    <location>
        <begin position="189"/>
        <end position="198"/>
    </location>
</feature>
<dbReference type="Pfam" id="PF00293">
    <property type="entry name" value="NUDIX"/>
    <property type="match status" value="1"/>
</dbReference>
<evidence type="ECO:0000313" key="3">
    <source>
        <dbReference type="EMBL" id="SHH27416.1"/>
    </source>
</evidence>
<proteinExistence type="predicted"/>
<gene>
    <name evidence="3" type="ORF">SAMN04488068_3089</name>
</gene>
<dbReference type="EMBL" id="FQWZ01000008">
    <property type="protein sequence ID" value="SHH27416.1"/>
    <property type="molecule type" value="Genomic_DNA"/>
</dbReference>
<organism evidence="3 4">
    <name type="scientific">Hydrocarboniphaga daqingensis</name>
    <dbReference type="NCBI Taxonomy" id="490188"/>
    <lineage>
        <taxon>Bacteria</taxon>
        <taxon>Pseudomonadati</taxon>
        <taxon>Pseudomonadota</taxon>
        <taxon>Gammaproteobacteria</taxon>
        <taxon>Nevskiales</taxon>
        <taxon>Nevskiaceae</taxon>
        <taxon>Hydrocarboniphaga</taxon>
    </lineage>
</organism>
<keyword evidence="4" id="KW-1185">Reference proteome</keyword>
<dbReference type="OrthoDB" id="5417595at2"/>
<dbReference type="SUPFAM" id="SSF55811">
    <property type="entry name" value="Nudix"/>
    <property type="match status" value="1"/>
</dbReference>
<dbReference type="STRING" id="490188.SAMN04488068_3089"/>
<dbReference type="PANTHER" id="PTHR43222">
    <property type="entry name" value="NUDIX HYDROLASE 23"/>
    <property type="match status" value="1"/>
</dbReference>
<accession>A0A1M5RMQ1</accession>
<dbReference type="GO" id="GO:0003824">
    <property type="term" value="F:catalytic activity"/>
    <property type="evidence" value="ECO:0007669"/>
    <property type="project" value="UniProtKB-ARBA"/>
</dbReference>
<dbReference type="Pfam" id="PF14803">
    <property type="entry name" value="Zn_ribbon_Nudix"/>
    <property type="match status" value="1"/>
</dbReference>
<evidence type="ECO:0000259" key="2">
    <source>
        <dbReference type="PROSITE" id="PS51462"/>
    </source>
</evidence>
<dbReference type="RefSeq" id="WP_072898973.1">
    <property type="nucleotide sequence ID" value="NZ_FQWZ01000008.1"/>
</dbReference>
<reference evidence="3 4" key="1">
    <citation type="submission" date="2016-11" db="EMBL/GenBank/DDBJ databases">
        <authorList>
            <person name="Jaros S."/>
            <person name="Januszkiewicz K."/>
            <person name="Wedrychowicz H."/>
        </authorList>
    </citation>
    <scope>NUCLEOTIDE SEQUENCE [LARGE SCALE GENOMIC DNA]</scope>
    <source>
        <strain evidence="3 4">CGMCC 1.7049</strain>
    </source>
</reference>
<sequence>MTANFCNNCGHAVEHRVPDGDHLPRAICPACSHIQYFNPRVIVGVVPEWEDGRILMCRRNIEPRRGLWTFPAGFMELDETTAQGAAREAMEESQADVDVHSLLAVIDVPYVSQVYMVHRGRMRSPHHGPTPESSETRLMTEAEIPWDEIAFPTVWHSLKYFFADRAAGTPQIHTLSLSRKSRDPRHQEVSTGEPLSSF</sequence>
<name>A0A1M5RMQ1_9GAMM</name>
<dbReference type="InterPro" id="IPR015797">
    <property type="entry name" value="NUDIX_hydrolase-like_dom_sf"/>
</dbReference>
<dbReference type="PANTHER" id="PTHR43222:SF2">
    <property type="entry name" value="NUDIX HYDROLASE 23, CHLOROPLASTIC"/>
    <property type="match status" value="1"/>
</dbReference>
<dbReference type="Gene3D" id="3.90.79.10">
    <property type="entry name" value="Nucleoside Triphosphate Pyrophosphohydrolase"/>
    <property type="match status" value="1"/>
</dbReference>
<dbReference type="CDD" id="cd04511">
    <property type="entry name" value="NUDIX_Hydrolase"/>
    <property type="match status" value="1"/>
</dbReference>
<dbReference type="InterPro" id="IPR029401">
    <property type="entry name" value="Nudix_N"/>
</dbReference>